<proteinExistence type="predicted"/>
<dbReference type="AlphaFoldDB" id="A0A974BP16"/>
<keyword evidence="1" id="KW-0472">Membrane</keyword>
<name>A0A974BP16_XENLA</name>
<evidence type="ECO:0000256" key="1">
    <source>
        <dbReference type="SAM" id="Phobius"/>
    </source>
</evidence>
<gene>
    <name evidence="2" type="ORF">XELAEV_18000236mg</name>
</gene>
<organism evidence="2">
    <name type="scientific">Xenopus laevis</name>
    <name type="common">African clawed frog</name>
    <dbReference type="NCBI Taxonomy" id="8355"/>
    <lineage>
        <taxon>Eukaryota</taxon>
        <taxon>Metazoa</taxon>
        <taxon>Chordata</taxon>
        <taxon>Craniata</taxon>
        <taxon>Vertebrata</taxon>
        <taxon>Euteleostomi</taxon>
        <taxon>Amphibia</taxon>
        <taxon>Batrachia</taxon>
        <taxon>Anura</taxon>
        <taxon>Pipoidea</taxon>
        <taxon>Pipidae</taxon>
        <taxon>Xenopodinae</taxon>
        <taxon>Xenopus</taxon>
        <taxon>Xenopus</taxon>
    </lineage>
</organism>
<dbReference type="EMBL" id="KV478612">
    <property type="protein sequence ID" value="OCT55660.1"/>
    <property type="molecule type" value="Genomic_DNA"/>
</dbReference>
<reference evidence="2" key="1">
    <citation type="submission" date="2016-05" db="EMBL/GenBank/DDBJ databases">
        <title>WGS assembly of Xenopus laevis.</title>
        <authorList>
            <person name="Session A."/>
            <person name="Uno Y."/>
            <person name="Kwon T."/>
            <person name="Chapman J."/>
            <person name="Toyoda A."/>
            <person name="Takahashi S."/>
            <person name="Fukui A."/>
            <person name="Hikosaka A."/>
            <person name="Putnam N."/>
            <person name="Stites J."/>
            <person name="Van Heeringen S."/>
            <person name="Quigley I."/>
            <person name="Heinz S."/>
            <person name="Hellsten U."/>
            <person name="Lyons J."/>
            <person name="Suzuki A."/>
            <person name="Kondo M."/>
            <person name="Ogino H."/>
            <person name="Ochi H."/>
            <person name="Bogdanovic O."/>
            <person name="Lister R."/>
            <person name="Georgiou G."/>
            <person name="Paranjpe S."/>
            <person name="Van Kruijsbergen I."/>
            <person name="Mozaffari S."/>
            <person name="Shu S."/>
            <person name="Schmutz J."/>
            <person name="Jenkins J."/>
            <person name="Grimwood J."/>
            <person name="Carlson J."/>
            <person name="Mitros T."/>
            <person name="Simakov O."/>
            <person name="Heald R."/>
            <person name="Miller K."/>
            <person name="Haudenschild C."/>
            <person name="Kuroki Y."/>
            <person name="Tanaka T."/>
            <person name="Michiue T."/>
            <person name="Watanabe M."/>
            <person name="Kinoshita T."/>
            <person name="Ohta Y."/>
            <person name="Mawaribuchi S."/>
            <person name="Suzuki Y."/>
            <person name="Haramoto Y."/>
            <person name="Yamamoto T."/>
            <person name="Takagi C."/>
            <person name="Kitzman J."/>
            <person name="Shendure J."/>
            <person name="Nakayama T."/>
            <person name="Izutsu Y."/>
            <person name="Robert J."/>
            <person name="Dichmann D."/>
            <person name="Flajnik M."/>
            <person name="Houston D."/>
            <person name="Marcotte E."/>
            <person name="Wallingford J."/>
            <person name="Ito Y."/>
            <person name="Asashima M."/>
            <person name="Ueno N."/>
            <person name="Matsuda Y."/>
            <person name="Jan Veenstra G."/>
            <person name="Fujiyama A."/>
            <person name="Harland R."/>
            <person name="Taira M."/>
            <person name="Rokhsar D.S."/>
        </authorList>
    </citation>
    <scope>NUCLEOTIDE SEQUENCE</scope>
    <source>
        <strain evidence="2">J</strain>
        <tissue evidence="2">Blood</tissue>
    </source>
</reference>
<accession>A0A974BP16</accession>
<evidence type="ECO:0000313" key="2">
    <source>
        <dbReference type="EMBL" id="OCT55660.1"/>
    </source>
</evidence>
<sequence>MVNSIHGARTNRCNRLGQRAMYFFTITIFIFMFIRACGLAIFMHVILDFNYMTGARFTRECLVGIWPHVWVGVIHINN</sequence>
<dbReference type="Proteomes" id="UP000694892">
    <property type="component" value="Unassembled WGS sequence"/>
</dbReference>
<keyword evidence="1" id="KW-0812">Transmembrane</keyword>
<feature type="transmembrane region" description="Helical" evidence="1">
    <location>
        <begin position="21"/>
        <end position="47"/>
    </location>
</feature>
<keyword evidence="1" id="KW-1133">Transmembrane helix</keyword>
<protein>
    <submittedName>
        <fullName evidence="2">Uncharacterized protein</fullName>
    </submittedName>
</protein>